<proteinExistence type="predicted"/>
<keyword evidence="2" id="KW-0805">Transcription regulation</keyword>
<name>A0A0N0E790_9HYPH</name>
<dbReference type="GO" id="GO:0003677">
    <property type="term" value="F:DNA binding"/>
    <property type="evidence" value="ECO:0007669"/>
    <property type="project" value="UniProtKB-KW"/>
</dbReference>
<dbReference type="PRINTS" id="PR00037">
    <property type="entry name" value="HTHLACR"/>
</dbReference>
<keyword evidence="1" id="KW-0678">Repressor</keyword>
<dbReference type="Gene3D" id="3.40.50.1360">
    <property type="match status" value="1"/>
</dbReference>
<dbReference type="AlphaFoldDB" id="A0A0N0E790"/>
<dbReference type="OrthoDB" id="9814815at2"/>
<dbReference type="InterPro" id="IPR036388">
    <property type="entry name" value="WH-like_DNA-bd_sf"/>
</dbReference>
<dbReference type="Proteomes" id="UP000038011">
    <property type="component" value="Unassembled WGS sequence"/>
</dbReference>
<comment type="caution">
    <text evidence="6">The sequence shown here is derived from an EMBL/GenBank/DDBJ whole genome shotgun (WGS) entry which is preliminary data.</text>
</comment>
<dbReference type="GO" id="GO:0003700">
    <property type="term" value="F:DNA-binding transcription factor activity"/>
    <property type="evidence" value="ECO:0007669"/>
    <property type="project" value="InterPro"/>
</dbReference>
<protein>
    <submittedName>
        <fullName evidence="6">DeoR faimly transcriptional regulator</fullName>
    </submittedName>
</protein>
<dbReference type="RefSeq" id="WP_053999389.1">
    <property type="nucleotide sequence ID" value="NZ_JXMU01000015.1"/>
</dbReference>
<dbReference type="Pfam" id="PF08220">
    <property type="entry name" value="HTH_DeoR"/>
    <property type="match status" value="1"/>
</dbReference>
<dbReference type="PANTHER" id="PTHR30363">
    <property type="entry name" value="HTH-TYPE TRANSCRIPTIONAL REGULATOR SRLR-RELATED"/>
    <property type="match status" value="1"/>
</dbReference>
<dbReference type="SUPFAM" id="SSF100950">
    <property type="entry name" value="NagB/RpiA/CoA transferase-like"/>
    <property type="match status" value="1"/>
</dbReference>
<dbReference type="InterPro" id="IPR037171">
    <property type="entry name" value="NagB/RpiA_transferase-like"/>
</dbReference>
<keyword evidence="4" id="KW-0804">Transcription</keyword>
<keyword evidence="7" id="KW-1185">Reference proteome</keyword>
<evidence type="ECO:0000259" key="5">
    <source>
        <dbReference type="PROSITE" id="PS51000"/>
    </source>
</evidence>
<feature type="domain" description="HTH deoR-type" evidence="5">
    <location>
        <begin position="3"/>
        <end position="58"/>
    </location>
</feature>
<dbReference type="PROSITE" id="PS51000">
    <property type="entry name" value="HTH_DEOR_2"/>
    <property type="match status" value="1"/>
</dbReference>
<dbReference type="Pfam" id="PF00455">
    <property type="entry name" value="DeoRC"/>
    <property type="match status" value="1"/>
</dbReference>
<dbReference type="InterPro" id="IPR001034">
    <property type="entry name" value="DeoR_HTH"/>
</dbReference>
<dbReference type="SMART" id="SM01134">
    <property type="entry name" value="DeoRC"/>
    <property type="match status" value="1"/>
</dbReference>
<dbReference type="PROSITE" id="PS00894">
    <property type="entry name" value="HTH_DEOR_1"/>
    <property type="match status" value="1"/>
</dbReference>
<evidence type="ECO:0000313" key="7">
    <source>
        <dbReference type="Proteomes" id="UP000038011"/>
    </source>
</evidence>
<dbReference type="STRING" id="1514904.SU32_10840"/>
<accession>A0A0N0E790</accession>
<sequence length="255" mass="28057">MQSRQRHKRILEILKTNGTVSVEQLVKEFDTSPQTIRADLRDLDATKKLIRFHGGARSIDRRENLEYEARRQIAANEKIAIGKAAGNLIPNNSSLFVNIGTTTEAVCASLSLHKKLLVITNNINVANSLRVFPEIETVIAGGAVRISDGAIVGETAVDFIKQFKVDYAIIGSSAIDIDGALLDFDIREVKVAQAIIQNARTVVLVADSSKFDRAAPVRIGHLSQVDVFVTDRLPNDEIRKICEESDVRVIEIAES</sequence>
<dbReference type="InterPro" id="IPR018356">
    <property type="entry name" value="Tscrpt_reg_HTH_DeoR_CS"/>
</dbReference>
<gene>
    <name evidence="6" type="ORF">SU32_10840</name>
</gene>
<dbReference type="InterPro" id="IPR050313">
    <property type="entry name" value="Carb_Metab_HTH_regulators"/>
</dbReference>
<dbReference type="InterPro" id="IPR014036">
    <property type="entry name" value="DeoR-like_C"/>
</dbReference>
<evidence type="ECO:0000256" key="1">
    <source>
        <dbReference type="ARBA" id="ARBA00022491"/>
    </source>
</evidence>
<evidence type="ECO:0000313" key="6">
    <source>
        <dbReference type="EMBL" id="KPB00911.1"/>
    </source>
</evidence>
<dbReference type="SMART" id="SM00420">
    <property type="entry name" value="HTH_DEOR"/>
    <property type="match status" value="1"/>
</dbReference>
<organism evidence="6 7">
    <name type="scientific">Ahrensia marina</name>
    <dbReference type="NCBI Taxonomy" id="1514904"/>
    <lineage>
        <taxon>Bacteria</taxon>
        <taxon>Pseudomonadati</taxon>
        <taxon>Pseudomonadota</taxon>
        <taxon>Alphaproteobacteria</taxon>
        <taxon>Hyphomicrobiales</taxon>
        <taxon>Ahrensiaceae</taxon>
        <taxon>Ahrensia</taxon>
    </lineage>
</organism>
<dbReference type="PATRIC" id="fig|1514904.3.peg.1006"/>
<dbReference type="InterPro" id="IPR036390">
    <property type="entry name" value="WH_DNA-bd_sf"/>
</dbReference>
<dbReference type="Gene3D" id="1.10.10.10">
    <property type="entry name" value="Winged helix-like DNA-binding domain superfamily/Winged helix DNA-binding domain"/>
    <property type="match status" value="1"/>
</dbReference>
<dbReference type="PANTHER" id="PTHR30363:SF4">
    <property type="entry name" value="GLYCEROL-3-PHOSPHATE REGULON REPRESSOR"/>
    <property type="match status" value="1"/>
</dbReference>
<evidence type="ECO:0000256" key="3">
    <source>
        <dbReference type="ARBA" id="ARBA00023125"/>
    </source>
</evidence>
<dbReference type="EMBL" id="JXMU01000015">
    <property type="protein sequence ID" value="KPB00911.1"/>
    <property type="molecule type" value="Genomic_DNA"/>
</dbReference>
<dbReference type="SUPFAM" id="SSF46785">
    <property type="entry name" value="Winged helix' DNA-binding domain"/>
    <property type="match status" value="1"/>
</dbReference>
<reference evidence="6 7" key="1">
    <citation type="submission" date="2015-01" db="EMBL/GenBank/DDBJ databases">
        <title>Ahrensia donghaiensis sp. nov., a novel dimethylsulphoniopropionate-cleavage bacterium isolated from seawater and emended descriptions of the genus Ahrensia and Ahrensia kielensis.</title>
        <authorList>
            <person name="Liu J."/>
        </authorList>
    </citation>
    <scope>NUCLEOTIDE SEQUENCE [LARGE SCALE GENOMIC DNA]</scope>
    <source>
        <strain evidence="6 7">LZD062</strain>
    </source>
</reference>
<evidence type="ECO:0000256" key="2">
    <source>
        <dbReference type="ARBA" id="ARBA00023015"/>
    </source>
</evidence>
<keyword evidence="3" id="KW-0238">DNA-binding</keyword>
<evidence type="ECO:0000256" key="4">
    <source>
        <dbReference type="ARBA" id="ARBA00023163"/>
    </source>
</evidence>